<keyword evidence="1" id="KW-0472">Membrane</keyword>
<evidence type="ECO:0000256" key="1">
    <source>
        <dbReference type="SAM" id="Phobius"/>
    </source>
</evidence>
<evidence type="ECO:0008006" key="4">
    <source>
        <dbReference type="Google" id="ProtNLM"/>
    </source>
</evidence>
<organism evidence="2 3">
    <name type="scientific">Rhodosorus marinus</name>
    <dbReference type="NCBI Taxonomy" id="101924"/>
    <lineage>
        <taxon>Eukaryota</taxon>
        <taxon>Rhodophyta</taxon>
        <taxon>Stylonematophyceae</taxon>
        <taxon>Stylonematales</taxon>
        <taxon>Stylonemataceae</taxon>
        <taxon>Rhodosorus</taxon>
    </lineage>
</organism>
<sequence>MTTTIVQFDKLTLVEVKQYLMDNNVPLGSVKSGEGKPRPLKADFVFAATQYQAQLTAQQQRARPRTQQQQRIKHDLATISSSLPEEDLLRGLRNKFNKMIKPDLIKYLEAEGSQCDPRTIKKDLVEEAVRLEFAQRELEGGSSMESKRAQKVMNTASKPVHETIPAPENVEKIENKELRLRYVQIGVIVVLMLALIAFAVYLYFDEEMARSIVSMLGRAQRATTEAAQNFKSQVSLAPERIKAQFTKVIGDLQKRAEE</sequence>
<evidence type="ECO:0000313" key="2">
    <source>
        <dbReference type="EMBL" id="KAJ8907623.1"/>
    </source>
</evidence>
<protein>
    <recommendedName>
        <fullName evidence="4">LEM domain-containing protein</fullName>
    </recommendedName>
</protein>
<dbReference type="Proteomes" id="UP001157974">
    <property type="component" value="Unassembled WGS sequence"/>
</dbReference>
<gene>
    <name evidence="2" type="ORF">NDN08_007733</name>
</gene>
<comment type="caution">
    <text evidence="2">The sequence shown here is derived from an EMBL/GenBank/DDBJ whole genome shotgun (WGS) entry which is preliminary data.</text>
</comment>
<keyword evidence="1" id="KW-0812">Transmembrane</keyword>
<dbReference type="AlphaFoldDB" id="A0AAV8UYE0"/>
<dbReference type="EMBL" id="JAMWBK010000002">
    <property type="protein sequence ID" value="KAJ8907623.1"/>
    <property type="molecule type" value="Genomic_DNA"/>
</dbReference>
<name>A0AAV8UYE0_9RHOD</name>
<proteinExistence type="predicted"/>
<feature type="transmembrane region" description="Helical" evidence="1">
    <location>
        <begin position="182"/>
        <end position="204"/>
    </location>
</feature>
<reference evidence="2 3" key="1">
    <citation type="journal article" date="2023" name="Nat. Commun.">
        <title>Origin of minicircular mitochondrial genomes in red algae.</title>
        <authorList>
            <person name="Lee Y."/>
            <person name="Cho C.H."/>
            <person name="Lee Y.M."/>
            <person name="Park S.I."/>
            <person name="Yang J.H."/>
            <person name="West J.A."/>
            <person name="Bhattacharya D."/>
            <person name="Yoon H.S."/>
        </authorList>
    </citation>
    <scope>NUCLEOTIDE SEQUENCE [LARGE SCALE GENOMIC DNA]</scope>
    <source>
        <strain evidence="2 3">CCMP1338</strain>
        <tissue evidence="2">Whole cell</tissue>
    </source>
</reference>
<keyword evidence="3" id="KW-1185">Reference proteome</keyword>
<evidence type="ECO:0000313" key="3">
    <source>
        <dbReference type="Proteomes" id="UP001157974"/>
    </source>
</evidence>
<keyword evidence="1" id="KW-1133">Transmembrane helix</keyword>
<accession>A0AAV8UYE0</accession>